<evidence type="ECO:0000256" key="5">
    <source>
        <dbReference type="ARBA" id="ARBA00022519"/>
    </source>
</evidence>
<evidence type="ECO:0000256" key="6">
    <source>
        <dbReference type="ARBA" id="ARBA00022692"/>
    </source>
</evidence>
<keyword evidence="6" id="KW-0812">Transmembrane</keyword>
<dbReference type="RefSeq" id="WP_005996182.1">
    <property type="nucleotide sequence ID" value="NZ_AECZ01000035.1"/>
</dbReference>
<evidence type="ECO:0000256" key="4">
    <source>
        <dbReference type="ARBA" id="ARBA00022475"/>
    </source>
</evidence>
<accession>E1K109</accession>
<protein>
    <submittedName>
        <fullName evidence="11">General secretion pathway protein K</fullName>
    </submittedName>
</protein>
<dbReference type="SUPFAM" id="SSF158544">
    <property type="entry name" value="GspK insert domain-like"/>
    <property type="match status" value="1"/>
</dbReference>
<dbReference type="Gene3D" id="3.30.1300.30">
    <property type="entry name" value="GSPII I/J protein-like"/>
    <property type="match status" value="1"/>
</dbReference>
<dbReference type="PANTHER" id="PTHR38831:SF2">
    <property type="entry name" value="TYPE II SECRETION SYSTEM PROTEIN K"/>
    <property type="match status" value="1"/>
</dbReference>
<comment type="subcellular location">
    <subcellularLocation>
        <location evidence="1">Cell inner membrane</location>
    </subcellularLocation>
</comment>
<dbReference type="InterPro" id="IPR005628">
    <property type="entry name" value="GspK"/>
</dbReference>
<evidence type="ECO:0000256" key="8">
    <source>
        <dbReference type="ARBA" id="ARBA00022989"/>
    </source>
</evidence>
<dbReference type="OrthoDB" id="5452578at2"/>
<dbReference type="STRING" id="596151.DesfrDRAFT_3559"/>
<name>E1K109_SOLFR</name>
<evidence type="ECO:0000259" key="10">
    <source>
        <dbReference type="Pfam" id="PF21687"/>
    </source>
</evidence>
<organism evidence="11 12">
    <name type="scientific">Solidesulfovibrio fructosivorans JJ]</name>
    <dbReference type="NCBI Taxonomy" id="596151"/>
    <lineage>
        <taxon>Bacteria</taxon>
        <taxon>Pseudomonadati</taxon>
        <taxon>Thermodesulfobacteriota</taxon>
        <taxon>Desulfovibrionia</taxon>
        <taxon>Desulfovibrionales</taxon>
        <taxon>Desulfovibrionaceae</taxon>
        <taxon>Solidesulfovibrio</taxon>
    </lineage>
</organism>
<evidence type="ECO:0000256" key="1">
    <source>
        <dbReference type="ARBA" id="ARBA00004533"/>
    </source>
</evidence>
<dbReference type="Pfam" id="PF21687">
    <property type="entry name" value="T2SSK_1st"/>
    <property type="match status" value="1"/>
</dbReference>
<keyword evidence="7" id="KW-0653">Protein transport</keyword>
<evidence type="ECO:0000256" key="7">
    <source>
        <dbReference type="ARBA" id="ARBA00022927"/>
    </source>
</evidence>
<dbReference type="PIRSF" id="PIRSF002786">
    <property type="entry name" value="XcpX"/>
    <property type="match status" value="1"/>
</dbReference>
<proteinExistence type="inferred from homology"/>
<dbReference type="InterPro" id="IPR049031">
    <property type="entry name" value="T2SSK_SAM-like_1st"/>
</dbReference>
<dbReference type="GO" id="GO:0005886">
    <property type="term" value="C:plasma membrane"/>
    <property type="evidence" value="ECO:0007669"/>
    <property type="project" value="UniProtKB-SubCell"/>
</dbReference>
<evidence type="ECO:0000256" key="2">
    <source>
        <dbReference type="ARBA" id="ARBA00007246"/>
    </source>
</evidence>
<keyword evidence="4" id="KW-1003">Cell membrane</keyword>
<keyword evidence="9" id="KW-0472">Membrane</keyword>
<dbReference type="Proteomes" id="UP000006250">
    <property type="component" value="Unassembled WGS sequence"/>
</dbReference>
<evidence type="ECO:0000256" key="3">
    <source>
        <dbReference type="ARBA" id="ARBA00022448"/>
    </source>
</evidence>
<keyword evidence="3" id="KW-0813">Transport</keyword>
<dbReference type="EMBL" id="AECZ01000035">
    <property type="protein sequence ID" value="EFL49705.1"/>
    <property type="molecule type" value="Genomic_DNA"/>
</dbReference>
<sequence length="368" mass="40940">MRAMFHCDGPPGRDRGAVLLFVLLVVLALAMVLTAGIEGLGLEETGARVQRNRLRAEALAESGICLAAFLLAREVSGSGVVHRGQVWSRFFHDPQLRQTFFDQNTVEGAAILRLFADDVLRVEIQDESGKIPINALAGANFEIYKNMLLALLQSSLFHLSEPEALRLIYALRDWLDADDTTFSSLGNNQIVGAEDDYYRTRQAPYRCKNGPLETLSELLLVRGMTVELYNGKNGQPGLKDLLTVWESRTININTAPAPVLRALAWRLDEVRGNAFAQAIIDYRENRFHTGSLEKPGWYRTMLPEFQDVLLPEGIMSLKSSHFTVTATARAGATTVTRFASLERIRPEVAGWHTIKVLYQGLRAPSASR</sequence>
<dbReference type="InterPro" id="IPR038072">
    <property type="entry name" value="GspK_central_sf"/>
</dbReference>
<reference evidence="11 12" key="1">
    <citation type="submission" date="2010-08" db="EMBL/GenBank/DDBJ databases">
        <title>The draft genome of Desulfovibrio fructosovorans JJ.</title>
        <authorList>
            <consortium name="US DOE Joint Genome Institute (JGI-PGF)"/>
            <person name="Lucas S."/>
            <person name="Copeland A."/>
            <person name="Lapidus A."/>
            <person name="Cheng J.-F."/>
            <person name="Bruce D."/>
            <person name="Goodwin L."/>
            <person name="Pitluck S."/>
            <person name="Land M.L."/>
            <person name="Hauser L."/>
            <person name="Chang Y.-J."/>
            <person name="Jeffries C."/>
            <person name="Wall J.D."/>
            <person name="Stahl D.A."/>
            <person name="Arkin A.P."/>
            <person name="Dehal P."/>
            <person name="Stolyar S.M."/>
            <person name="Hazen T.C."/>
            <person name="Woyke T.J."/>
        </authorList>
    </citation>
    <scope>NUCLEOTIDE SEQUENCE [LARGE SCALE GENOMIC DNA]</scope>
    <source>
        <strain evidence="11 12">JJ</strain>
    </source>
</reference>
<comment type="caution">
    <text evidence="11">The sequence shown here is derived from an EMBL/GenBank/DDBJ whole genome shotgun (WGS) entry which is preliminary data.</text>
</comment>
<comment type="similarity">
    <text evidence="2">Belongs to the GSP K family.</text>
</comment>
<feature type="domain" description="T2SS protein K first SAM-like" evidence="10">
    <location>
        <begin position="132"/>
        <end position="230"/>
    </location>
</feature>
<keyword evidence="12" id="KW-1185">Reference proteome</keyword>
<gene>
    <name evidence="11" type="ORF">DesfrDRAFT_3559</name>
</gene>
<evidence type="ECO:0000313" key="11">
    <source>
        <dbReference type="EMBL" id="EFL49705.1"/>
    </source>
</evidence>
<evidence type="ECO:0000256" key="9">
    <source>
        <dbReference type="ARBA" id="ARBA00023136"/>
    </source>
</evidence>
<dbReference type="GO" id="GO:0009306">
    <property type="term" value="P:protein secretion"/>
    <property type="evidence" value="ECO:0007669"/>
    <property type="project" value="InterPro"/>
</dbReference>
<evidence type="ECO:0000313" key="12">
    <source>
        <dbReference type="Proteomes" id="UP000006250"/>
    </source>
</evidence>
<dbReference type="Gene3D" id="1.10.40.60">
    <property type="entry name" value="EpsJ-like"/>
    <property type="match status" value="2"/>
</dbReference>
<dbReference type="AlphaFoldDB" id="E1K109"/>
<keyword evidence="5" id="KW-0997">Cell inner membrane</keyword>
<keyword evidence="8" id="KW-1133">Transmembrane helix</keyword>
<dbReference type="eggNOG" id="COG3156">
    <property type="taxonomic scope" value="Bacteria"/>
</dbReference>
<dbReference type="PANTHER" id="PTHR38831">
    <property type="entry name" value="TYPE II SECRETION SYSTEM PROTEIN K"/>
    <property type="match status" value="1"/>
</dbReference>